<accession>A0A8S4N6Z9</accession>
<dbReference type="Gene3D" id="1.20.5.170">
    <property type="match status" value="1"/>
</dbReference>
<reference evidence="19" key="1">
    <citation type="submission" date="2022-03" db="EMBL/GenBank/DDBJ databases">
        <authorList>
            <person name="Martin C."/>
        </authorList>
    </citation>
    <scope>NUCLEOTIDE SEQUENCE</scope>
</reference>
<keyword evidence="10" id="KW-0325">Glycoprotein</keyword>
<comment type="subunit">
    <text evidence="15">Component of the p62 complex, a complex composed of NUP62, NUP54, and the isoform p58 and isoform p45 of NUP58. Interacts with NUTF2.</text>
</comment>
<evidence type="ECO:0000256" key="13">
    <source>
        <dbReference type="ARBA" id="ARBA00054361"/>
    </source>
</evidence>
<evidence type="ECO:0000256" key="7">
    <source>
        <dbReference type="ARBA" id="ARBA00023010"/>
    </source>
</evidence>
<evidence type="ECO:0000313" key="20">
    <source>
        <dbReference type="Proteomes" id="UP000749559"/>
    </source>
</evidence>
<organism evidence="19 20">
    <name type="scientific">Owenia fusiformis</name>
    <name type="common">Polychaete worm</name>
    <dbReference type="NCBI Taxonomy" id="6347"/>
    <lineage>
        <taxon>Eukaryota</taxon>
        <taxon>Metazoa</taxon>
        <taxon>Spiralia</taxon>
        <taxon>Lophotrochozoa</taxon>
        <taxon>Annelida</taxon>
        <taxon>Polychaeta</taxon>
        <taxon>Sedentaria</taxon>
        <taxon>Canalipalpata</taxon>
        <taxon>Sabellida</taxon>
        <taxon>Oweniida</taxon>
        <taxon>Oweniidae</taxon>
        <taxon>Owenia</taxon>
    </lineage>
</organism>
<evidence type="ECO:0000256" key="12">
    <source>
        <dbReference type="ARBA" id="ARBA00029433"/>
    </source>
</evidence>
<gene>
    <name evidence="19" type="ORF">OFUS_LOCUS3961</name>
</gene>
<dbReference type="GO" id="GO:0044613">
    <property type="term" value="C:nuclear pore central transport channel"/>
    <property type="evidence" value="ECO:0007669"/>
    <property type="project" value="TreeGrafter"/>
</dbReference>
<dbReference type="GO" id="GO:0031965">
    <property type="term" value="C:nuclear membrane"/>
    <property type="evidence" value="ECO:0007669"/>
    <property type="project" value="UniProtKB-SubCell"/>
</dbReference>
<dbReference type="GO" id="GO:0051028">
    <property type="term" value="P:mRNA transport"/>
    <property type="evidence" value="ECO:0007669"/>
    <property type="project" value="UniProtKB-KW"/>
</dbReference>
<dbReference type="GO" id="GO:0036228">
    <property type="term" value="P:protein localization to nuclear inner membrane"/>
    <property type="evidence" value="ECO:0007669"/>
    <property type="project" value="TreeGrafter"/>
</dbReference>
<sequence length="555" mass="59932">LSRKKMAFSFGANKTGFGATTTATSAPAFGGFGATAATSTAATGTSFGFGAAKTTAPTLGFGTASTASTGFGGKSFAFGAGTTPATTATTGFGTTGGFGTTTGFGTGTGFGVGLASTGTGTSTGSLFGGTSTALGTNTGFGVANVQPGSTFGLGAQAQQQQTQQQQAANAMSNMAQAVSLPIIFGDERDLLIAKWNQLQAFWGSGKGFFSQNGVVEFTPDNPFCRFKAIGYSLLPTSQDTDGLVGIVFNKKESEIKALQQQLVDSLHKILGNKPTLSVCVEGVRQLPDEKTEVILYVLERPAQGPTKRITATELYNFMMSNNIKTQLISQLGVTNLVPKIQMTADQFKQYLDVPPSGIDPLLWQQAKLDNPDPEKLIPVPMVGFKELHNRLKHQEQQTSLHQARLDMIAKDISDLQRSHTNMVAKTEQYKRKHLELGHRVLQVMTKQEICRKMGYAIQLEEEQLRVNLEALQAELNAPTQFKGRLNELMSQIRMQNQLVTSHVESSYQVDNSVQGEIKQHLKQQQEGLQYLIEIIKDDFEDLKLIEQGLSESTRR</sequence>
<keyword evidence="20" id="KW-1185">Reference proteome</keyword>
<dbReference type="EMBL" id="CAIIXF020000002">
    <property type="protein sequence ID" value="CAH1776826.1"/>
    <property type="molecule type" value="Genomic_DNA"/>
</dbReference>
<protein>
    <recommendedName>
        <fullName evidence="16">54 kDa nucleoporin</fullName>
    </recommendedName>
</protein>
<dbReference type="OrthoDB" id="6162375at2759"/>
<feature type="domain" description="Nup54 C-terminal interacting" evidence="18">
    <location>
        <begin position="507"/>
        <end position="545"/>
    </location>
</feature>
<dbReference type="Gene3D" id="1.20.5.490">
    <property type="entry name" value="Single helix bin"/>
    <property type="match status" value="1"/>
</dbReference>
<dbReference type="Pfam" id="PF13874">
    <property type="entry name" value="Nup54"/>
    <property type="match status" value="1"/>
</dbReference>
<dbReference type="PANTHER" id="PTHR13000:SF0">
    <property type="entry name" value="NUCLEOPORIN P54"/>
    <property type="match status" value="1"/>
</dbReference>
<keyword evidence="3" id="KW-0813">Transport</keyword>
<evidence type="ECO:0000256" key="15">
    <source>
        <dbReference type="ARBA" id="ARBA00064717"/>
    </source>
</evidence>
<dbReference type="InterPro" id="IPR025712">
    <property type="entry name" value="Nup54_alpha-helical_dom"/>
</dbReference>
<comment type="caution">
    <text evidence="19">The sequence shown here is derived from an EMBL/GenBank/DDBJ whole genome shotgun (WGS) entry which is preliminary data.</text>
</comment>
<dbReference type="PANTHER" id="PTHR13000">
    <property type="entry name" value="NUCLEOPORIN P54"/>
    <property type="match status" value="1"/>
</dbReference>
<keyword evidence="8" id="KW-0906">Nuclear pore complex</keyword>
<evidence type="ECO:0000256" key="5">
    <source>
        <dbReference type="ARBA" id="ARBA00022816"/>
    </source>
</evidence>
<evidence type="ECO:0000256" key="1">
    <source>
        <dbReference type="ARBA" id="ARBA00004126"/>
    </source>
</evidence>
<dbReference type="GO" id="GO:0006999">
    <property type="term" value="P:nuclear pore organization"/>
    <property type="evidence" value="ECO:0007669"/>
    <property type="project" value="TreeGrafter"/>
</dbReference>
<evidence type="ECO:0000256" key="11">
    <source>
        <dbReference type="ARBA" id="ARBA00023242"/>
    </source>
</evidence>
<dbReference type="GO" id="GO:0017056">
    <property type="term" value="F:structural constituent of nuclear pore"/>
    <property type="evidence" value="ECO:0007669"/>
    <property type="project" value="TreeGrafter"/>
</dbReference>
<comment type="similarity">
    <text evidence="14">Belongs to the NUP54 family.</text>
</comment>
<evidence type="ECO:0000259" key="17">
    <source>
        <dbReference type="Pfam" id="PF13874"/>
    </source>
</evidence>
<evidence type="ECO:0000256" key="8">
    <source>
        <dbReference type="ARBA" id="ARBA00023132"/>
    </source>
</evidence>
<evidence type="ECO:0000256" key="4">
    <source>
        <dbReference type="ARBA" id="ARBA00022737"/>
    </source>
</evidence>
<evidence type="ECO:0000256" key="3">
    <source>
        <dbReference type="ARBA" id="ARBA00022448"/>
    </source>
</evidence>
<dbReference type="InterPro" id="IPR024864">
    <property type="entry name" value="Nup54/Nup57/Nup44"/>
</dbReference>
<keyword evidence="11" id="KW-0539">Nucleus</keyword>
<evidence type="ECO:0000259" key="18">
    <source>
        <dbReference type="Pfam" id="PF18437"/>
    </source>
</evidence>
<feature type="domain" description="Nucleoporin Nup54 alpha-helical" evidence="17">
    <location>
        <begin position="354"/>
        <end position="492"/>
    </location>
</feature>
<dbReference type="Pfam" id="PF18437">
    <property type="entry name" value="Nup54_C"/>
    <property type="match status" value="1"/>
</dbReference>
<keyword evidence="4" id="KW-0677">Repeat</keyword>
<evidence type="ECO:0000256" key="2">
    <source>
        <dbReference type="ARBA" id="ARBA00004567"/>
    </source>
</evidence>
<keyword evidence="7" id="KW-0811">Translocation</keyword>
<keyword evidence="9" id="KW-0472">Membrane</keyword>
<name>A0A8S4N6Z9_OWEFU</name>
<proteinExistence type="inferred from homology"/>
<dbReference type="FunFam" id="1.20.5.170:FF:000034">
    <property type="entry name" value="Nucleoporin P54, putative"/>
    <property type="match status" value="1"/>
</dbReference>
<evidence type="ECO:0000256" key="9">
    <source>
        <dbReference type="ARBA" id="ARBA00023136"/>
    </source>
</evidence>
<evidence type="ECO:0000256" key="10">
    <source>
        <dbReference type="ARBA" id="ARBA00023180"/>
    </source>
</evidence>
<comment type="subcellular location">
    <subcellularLocation>
        <location evidence="12">Endomembrane system</location>
        <topology evidence="12">Peripheral membrane protein</topology>
        <orientation evidence="12">Cytoplasmic side</orientation>
    </subcellularLocation>
    <subcellularLocation>
        <location evidence="1">Nucleus membrane</location>
    </subcellularLocation>
    <subcellularLocation>
        <location evidence="2">Nucleus</location>
        <location evidence="2">Nuclear pore complex</location>
    </subcellularLocation>
</comment>
<dbReference type="AlphaFoldDB" id="A0A8S4N6Z9"/>
<dbReference type="GO" id="GO:0006607">
    <property type="term" value="P:NLS-bearing protein import into nucleus"/>
    <property type="evidence" value="ECO:0007669"/>
    <property type="project" value="TreeGrafter"/>
</dbReference>
<evidence type="ECO:0000256" key="6">
    <source>
        <dbReference type="ARBA" id="ARBA00022927"/>
    </source>
</evidence>
<dbReference type="Proteomes" id="UP000749559">
    <property type="component" value="Unassembled WGS sequence"/>
</dbReference>
<evidence type="ECO:0000313" key="19">
    <source>
        <dbReference type="EMBL" id="CAH1776826.1"/>
    </source>
</evidence>
<keyword evidence="6" id="KW-0653">Protein transport</keyword>
<evidence type="ECO:0000256" key="16">
    <source>
        <dbReference type="ARBA" id="ARBA00076402"/>
    </source>
</evidence>
<keyword evidence="5" id="KW-0509">mRNA transport</keyword>
<dbReference type="InterPro" id="IPR040985">
    <property type="entry name" value="Nup54_C"/>
</dbReference>
<dbReference type="FunFam" id="1.20.5.490:FF:000003">
    <property type="entry name" value="nucleoporin p54 isoform X1"/>
    <property type="match status" value="1"/>
</dbReference>
<evidence type="ECO:0000256" key="14">
    <source>
        <dbReference type="ARBA" id="ARBA00060798"/>
    </source>
</evidence>
<comment type="function">
    <text evidence="13">Component of the nuclear pore complex, a complex required for the trafficking across the nuclear membrane.</text>
</comment>
<feature type="non-terminal residue" evidence="19">
    <location>
        <position position="555"/>
    </location>
</feature>